<organism evidence="1 2">
    <name type="scientific">Eiseniibacteriota bacterium</name>
    <dbReference type="NCBI Taxonomy" id="2212470"/>
    <lineage>
        <taxon>Bacteria</taxon>
        <taxon>Candidatus Eiseniibacteriota</taxon>
    </lineage>
</organism>
<protein>
    <submittedName>
        <fullName evidence="1">Metallopeptidase family protein</fullName>
    </submittedName>
</protein>
<evidence type="ECO:0000313" key="1">
    <source>
        <dbReference type="EMBL" id="TMQ61599.1"/>
    </source>
</evidence>
<reference evidence="1 2" key="1">
    <citation type="journal article" date="2019" name="Nat. Microbiol.">
        <title>Mediterranean grassland soil C-N compound turnover is dependent on rainfall and depth, and is mediated by genomically divergent microorganisms.</title>
        <authorList>
            <person name="Diamond S."/>
            <person name="Andeer P.F."/>
            <person name="Li Z."/>
            <person name="Crits-Christoph A."/>
            <person name="Burstein D."/>
            <person name="Anantharaman K."/>
            <person name="Lane K.R."/>
            <person name="Thomas B.C."/>
            <person name="Pan C."/>
            <person name="Northen T.R."/>
            <person name="Banfield J.F."/>
        </authorList>
    </citation>
    <scope>NUCLEOTIDE SEQUENCE [LARGE SCALE GENOMIC DNA]</scope>
    <source>
        <strain evidence="1">WS_8</strain>
    </source>
</reference>
<dbReference type="InterPro" id="IPR010428">
    <property type="entry name" value="Zincin_1"/>
</dbReference>
<dbReference type="InterPro" id="IPR038555">
    <property type="entry name" value="Zincin_1_sf"/>
</dbReference>
<sequence>MTRTEFEDLVESALKKLPRPFREKLKNIAVVVEDWADEETLEDMGIEPPDTLYGLYRGVDLTRRDSSYGNVLPDTIHIYQSPIEEDCADPEEMAELVRDVVVHEVGHYFGLDDETMEDIEQGK</sequence>
<name>A0A538TD75_UNCEI</name>
<dbReference type="Gene3D" id="3.30.2010.20">
    <property type="match status" value="1"/>
</dbReference>
<accession>A0A538TD75</accession>
<dbReference type="Pfam" id="PF06262">
    <property type="entry name" value="Zincin_1"/>
    <property type="match status" value="1"/>
</dbReference>
<dbReference type="SUPFAM" id="SSF55486">
    <property type="entry name" value="Metalloproteases ('zincins'), catalytic domain"/>
    <property type="match status" value="1"/>
</dbReference>
<dbReference type="EMBL" id="VBOY01000169">
    <property type="protein sequence ID" value="TMQ61599.1"/>
    <property type="molecule type" value="Genomic_DNA"/>
</dbReference>
<proteinExistence type="predicted"/>
<dbReference type="CDD" id="cd12952">
    <property type="entry name" value="MMP_ACEL2062"/>
    <property type="match status" value="1"/>
</dbReference>
<gene>
    <name evidence="1" type="ORF">E6K78_12630</name>
</gene>
<dbReference type="Proteomes" id="UP000316609">
    <property type="component" value="Unassembled WGS sequence"/>
</dbReference>
<comment type="caution">
    <text evidence="1">The sequence shown here is derived from an EMBL/GenBank/DDBJ whole genome shotgun (WGS) entry which is preliminary data.</text>
</comment>
<evidence type="ECO:0000313" key="2">
    <source>
        <dbReference type="Proteomes" id="UP000316609"/>
    </source>
</evidence>
<dbReference type="AlphaFoldDB" id="A0A538TD75"/>